<feature type="domain" description="Pvc16 N-terminal" evidence="1">
    <location>
        <begin position="10"/>
        <end position="211"/>
    </location>
</feature>
<dbReference type="Pfam" id="PF14065">
    <property type="entry name" value="Pvc16_N"/>
    <property type="match status" value="1"/>
</dbReference>
<sequence length="441" mass="47551">MSTALAIASVTHVLKDLLNNGVIDRDITGVVGGNVVVTALAPDKIDTSTNEHTQLNLFMYQVSPNVGWTSQGLPSRNSSGDLISNPPLALDLYYLLTAYGTVELHTEILLGYGMQLFHENPILSKSAIKNSLSPPLNVIGNDLPANLKALSTSELDQQTELIKITPQALTVDELSKLWTAFQAKYRPTAAYKITVVLIESKRSFKASLPVKDRNIYVLPFKHATIDKLLSQKTDADAVVEGQKILPGYNLVLQGSSLYADNLTVKVDEFNITPDSAKVTDSLITIKLPAELKAGVHAAQVVNTINMGTPEMPHKGFTSNSLAFILSPQIVSVTANNITGAGNAPRAADIVLNIEPALDETQKVILMLNEIPADLSKDAAFYSFLDPILTIASPFVPIKKMTFKVKGIKAGKYLVRLQIDGAESPLTVNGAGVYDKPNIVLP</sequence>
<keyword evidence="3" id="KW-1185">Reference proteome</keyword>
<reference evidence="2 3" key="1">
    <citation type="submission" date="2022-07" db="EMBL/GenBank/DDBJ databases">
        <title>Mucilaginibacter sp. JC4.</title>
        <authorList>
            <person name="Le V."/>
            <person name="Ko S.-R."/>
            <person name="Ahn C.-Y."/>
            <person name="Oh H.-M."/>
        </authorList>
    </citation>
    <scope>NUCLEOTIDE SEQUENCE [LARGE SCALE GENOMIC DNA]</scope>
    <source>
        <strain evidence="2 3">JC4</strain>
    </source>
</reference>
<protein>
    <submittedName>
        <fullName evidence="2">DUF4255 domain-containing protein</fullName>
    </submittedName>
</protein>
<organism evidence="2 3">
    <name type="scientific">Mucilaginibacter aquariorum</name>
    <dbReference type="NCBI Taxonomy" id="2967225"/>
    <lineage>
        <taxon>Bacteria</taxon>
        <taxon>Pseudomonadati</taxon>
        <taxon>Bacteroidota</taxon>
        <taxon>Sphingobacteriia</taxon>
        <taxon>Sphingobacteriales</taxon>
        <taxon>Sphingobacteriaceae</taxon>
        <taxon>Mucilaginibacter</taxon>
    </lineage>
</organism>
<evidence type="ECO:0000313" key="2">
    <source>
        <dbReference type="EMBL" id="MCQ6957528.1"/>
    </source>
</evidence>
<accession>A0ABT1SYW1</accession>
<name>A0ABT1SYW1_9SPHI</name>
<dbReference type="EMBL" id="JANHOH010000001">
    <property type="protein sequence ID" value="MCQ6957528.1"/>
    <property type="molecule type" value="Genomic_DNA"/>
</dbReference>
<dbReference type="Proteomes" id="UP001204376">
    <property type="component" value="Unassembled WGS sequence"/>
</dbReference>
<dbReference type="InterPro" id="IPR025351">
    <property type="entry name" value="Pvc16_N"/>
</dbReference>
<evidence type="ECO:0000259" key="1">
    <source>
        <dbReference type="Pfam" id="PF14065"/>
    </source>
</evidence>
<evidence type="ECO:0000313" key="3">
    <source>
        <dbReference type="Proteomes" id="UP001204376"/>
    </source>
</evidence>
<dbReference type="RefSeq" id="WP_256537733.1">
    <property type="nucleotide sequence ID" value="NZ_JANHOH010000001.1"/>
</dbReference>
<comment type="caution">
    <text evidence="2">The sequence shown here is derived from an EMBL/GenBank/DDBJ whole genome shotgun (WGS) entry which is preliminary data.</text>
</comment>
<proteinExistence type="predicted"/>
<gene>
    <name evidence="2" type="ORF">NPE20_06155</name>
</gene>